<dbReference type="Pfam" id="PF00112">
    <property type="entry name" value="Peptidase_C1"/>
    <property type="match status" value="1"/>
</dbReference>
<dbReference type="CDD" id="cd02248">
    <property type="entry name" value="Peptidase_C1A"/>
    <property type="match status" value="1"/>
</dbReference>
<keyword evidence="2" id="KW-1015">Disulfide bond</keyword>
<dbReference type="GO" id="GO:0051603">
    <property type="term" value="P:proteolysis involved in protein catabolic process"/>
    <property type="evidence" value="ECO:0000318"/>
    <property type="project" value="GO_Central"/>
</dbReference>
<dbReference type="GO" id="GO:2001235">
    <property type="term" value="P:positive regulation of apoptotic signaling pathway"/>
    <property type="evidence" value="ECO:0000318"/>
    <property type="project" value="GO_Central"/>
</dbReference>
<accession>Q558T0</accession>
<dbReference type="InterPro" id="IPR000668">
    <property type="entry name" value="Peptidase_C1A_C"/>
</dbReference>
<dbReference type="OMA" id="TCGSNTQ"/>
<evidence type="ECO:0000259" key="4">
    <source>
        <dbReference type="SMART" id="SM00645"/>
    </source>
</evidence>
<dbReference type="GO" id="GO:0005764">
    <property type="term" value="C:lysosome"/>
    <property type="evidence" value="ECO:0000318"/>
    <property type="project" value="GO_Central"/>
</dbReference>
<dbReference type="InterPro" id="IPR013201">
    <property type="entry name" value="Prot_inhib_I29"/>
</dbReference>
<dbReference type="Gene3D" id="3.90.70.10">
    <property type="entry name" value="Cysteine proteinases"/>
    <property type="match status" value="1"/>
</dbReference>
<name>Q7KWP5_DICDI</name>
<dbReference type="SMART" id="SM00645">
    <property type="entry name" value="Pept_C1"/>
    <property type="match status" value="1"/>
</dbReference>
<dbReference type="GO" id="GO:0008656">
    <property type="term" value="F:cysteine-type endopeptidase activator activity involved in apoptotic process"/>
    <property type="evidence" value="ECO:0000318"/>
    <property type="project" value="GO_Central"/>
</dbReference>
<dbReference type="PaxDb" id="44689-DDB0168242"/>
<sequence length="345" mass="38401">MKKYSLLILILFINCSFSKLTEIQYRNEFTAWMTSNQRTYASSEFTNRYNTFKSNLDFINQWNSKGSKTVLALNEFADISNEEYRKNYLRNDNNINKLSSLLINDKEDKEIKSSSSSGSGSSGIDWRKKGAVPSVKSQIGGCGSWPITAVGATESAHFLANPKDPFISLSMQNLIDCSNLNKQCYQGTVNEAFQYIIENGGIDSEESYKFSGGEPGKCKYNSSNSVAKITSYEKVKSGSESSLESAVSLKPVAAYIDASLSSFQFYSSGIYYEPSCNSTDLNHSILIVGFSDFSTTPTDSLKHSSNYWIVQNSFGKNWGENGYIFMSKDRDDNCGISKMASYVIV</sequence>
<evidence type="ECO:0000256" key="2">
    <source>
        <dbReference type="ARBA" id="ARBA00023157"/>
    </source>
</evidence>
<comment type="similarity">
    <text evidence="1">Belongs to the peptidase C1 family.</text>
</comment>
<dbReference type="HOGENOM" id="CLU_012184_1_2_1"/>
<evidence type="ECO:0000313" key="7">
    <source>
        <dbReference type="Proteomes" id="UP000002195"/>
    </source>
</evidence>
<keyword evidence="7" id="KW-1185">Reference proteome</keyword>
<dbReference type="Reactome" id="R-DDI-6798695">
    <property type="pathway name" value="Neutrophil degranulation"/>
</dbReference>
<keyword evidence="3" id="KW-0732">Signal</keyword>
<dbReference type="PANTHER" id="PTHR12411">
    <property type="entry name" value="CYSTEINE PROTEASE FAMILY C1-RELATED"/>
    <property type="match status" value="1"/>
</dbReference>
<dbReference type="Pfam" id="PF08246">
    <property type="entry name" value="Inhibitor_I29"/>
    <property type="match status" value="1"/>
</dbReference>
<dbReference type="InterPro" id="IPR013128">
    <property type="entry name" value="Peptidase_C1A"/>
</dbReference>
<dbReference type="dictyBase" id="DDB_G0272742"/>
<dbReference type="InterPro" id="IPR039417">
    <property type="entry name" value="Peptidase_C1A_papain-like"/>
</dbReference>
<dbReference type="InParanoid" id="Q7KWP5"/>
<proteinExistence type="inferred from homology"/>
<dbReference type="SMR" id="Q7KWP5"/>
<feature type="domain" description="Peptidase C1A papain C-terminal" evidence="4">
    <location>
        <begin position="120"/>
        <end position="344"/>
    </location>
</feature>
<dbReference type="FunFam" id="3.90.70.10:FF:000332">
    <property type="entry name" value="Cathepsin L1"/>
    <property type="match status" value="1"/>
</dbReference>
<dbReference type="PhylomeDB" id="Q7KWP5"/>
<dbReference type="PROSITE" id="PS00639">
    <property type="entry name" value="THIOL_PROTEASE_HIS"/>
    <property type="match status" value="1"/>
</dbReference>
<reference evidence="6 7" key="1">
    <citation type="journal article" date="2005" name="Nature">
        <title>The genome of the social amoeba Dictyostelium discoideum.</title>
        <authorList>
            <consortium name="The Dictyostelium discoideum Sequencing Consortium"/>
            <person name="Eichinger L."/>
            <person name="Pachebat J.A."/>
            <person name="Glockner G."/>
            <person name="Rajandream M.A."/>
            <person name="Sucgang R."/>
            <person name="Berriman M."/>
            <person name="Song J."/>
            <person name="Olsen R."/>
            <person name="Szafranski K."/>
            <person name="Xu Q."/>
            <person name="Tunggal B."/>
            <person name="Kummerfeld S."/>
            <person name="Madera M."/>
            <person name="Konfortov B.A."/>
            <person name="Rivero F."/>
            <person name="Bankier A.T."/>
            <person name="Lehmann R."/>
            <person name="Hamlin N."/>
            <person name="Davies R."/>
            <person name="Gaudet P."/>
            <person name="Fey P."/>
            <person name="Pilcher K."/>
            <person name="Chen G."/>
            <person name="Saunders D."/>
            <person name="Sodergren E."/>
            <person name="Davis P."/>
            <person name="Kerhornou A."/>
            <person name="Nie X."/>
            <person name="Hall N."/>
            <person name="Anjard C."/>
            <person name="Hemphill L."/>
            <person name="Bason N."/>
            <person name="Farbrother P."/>
            <person name="Desany B."/>
            <person name="Just E."/>
            <person name="Morio T."/>
            <person name="Rost R."/>
            <person name="Churcher C."/>
            <person name="Cooper J."/>
            <person name="Haydock S."/>
            <person name="van Driessche N."/>
            <person name="Cronin A."/>
            <person name="Goodhead I."/>
            <person name="Muzny D."/>
            <person name="Mourier T."/>
            <person name="Pain A."/>
            <person name="Lu M."/>
            <person name="Harper D."/>
            <person name="Lindsay R."/>
            <person name="Hauser H."/>
            <person name="James K."/>
            <person name="Quiles M."/>
            <person name="Madan Babu M."/>
            <person name="Saito T."/>
            <person name="Buchrieser C."/>
            <person name="Wardroper A."/>
            <person name="Felder M."/>
            <person name="Thangavelu M."/>
            <person name="Johnson D."/>
            <person name="Knights A."/>
            <person name="Loulseged H."/>
            <person name="Mungall K."/>
            <person name="Oliver K."/>
            <person name="Price C."/>
            <person name="Quail M.A."/>
            <person name="Urushihara H."/>
            <person name="Hernandez J."/>
            <person name="Rabbinowitsch E."/>
            <person name="Steffen D."/>
            <person name="Sanders M."/>
            <person name="Ma J."/>
            <person name="Kohara Y."/>
            <person name="Sharp S."/>
            <person name="Simmonds M."/>
            <person name="Spiegler S."/>
            <person name="Tivey A."/>
            <person name="Sugano S."/>
            <person name="White B."/>
            <person name="Walker D."/>
            <person name="Woodward J."/>
            <person name="Winckler T."/>
            <person name="Tanaka Y."/>
            <person name="Shaulsky G."/>
            <person name="Schleicher M."/>
            <person name="Weinstock G."/>
            <person name="Rosenthal A."/>
            <person name="Cox E.C."/>
            <person name="Chisholm R.L."/>
            <person name="Gibbs R."/>
            <person name="Loomis W.F."/>
            <person name="Platzer M."/>
            <person name="Kay R.R."/>
            <person name="Williams J."/>
            <person name="Dear P.H."/>
            <person name="Noegel A.A."/>
            <person name="Barrell B."/>
            <person name="Kuspa A."/>
        </authorList>
    </citation>
    <scope>NUCLEOTIDE SEQUENCE [LARGE SCALE GENOMIC DNA]</scope>
    <source>
        <strain evidence="6 7">AX4</strain>
    </source>
</reference>
<accession>Q7KWP5</accession>
<dbReference type="STRING" id="44689.Q7KWP5"/>
<dbReference type="GO" id="GO:0006955">
    <property type="term" value="P:immune response"/>
    <property type="evidence" value="ECO:0000318"/>
    <property type="project" value="GO_Central"/>
</dbReference>
<evidence type="ECO:0000256" key="3">
    <source>
        <dbReference type="SAM" id="SignalP"/>
    </source>
</evidence>
<gene>
    <name evidence="6" type="ORF">DDB_G0272742</name>
</gene>
<dbReference type="GeneID" id="8618663"/>
<dbReference type="FunCoup" id="Q7KWP5">
    <property type="interactions" value="17"/>
</dbReference>
<dbReference type="EMBL" id="AAFI02000008">
    <property type="protein sequence ID" value="EAL71008.1"/>
    <property type="molecule type" value="Genomic_DNA"/>
</dbReference>
<dbReference type="Proteomes" id="UP000002195">
    <property type="component" value="Unassembled WGS sequence"/>
</dbReference>
<evidence type="ECO:0000256" key="1">
    <source>
        <dbReference type="ARBA" id="ARBA00008455"/>
    </source>
</evidence>
<dbReference type="RefSeq" id="XP_644986.1">
    <property type="nucleotide sequence ID" value="XM_639894.1"/>
</dbReference>
<feature type="signal peptide" evidence="3">
    <location>
        <begin position="1"/>
        <end position="18"/>
    </location>
</feature>
<comment type="caution">
    <text evidence="6">The sequence shown here is derived from an EMBL/GenBank/DDBJ whole genome shotgun (WGS) entry which is preliminary data.</text>
</comment>
<dbReference type="Reactome" id="R-DDI-1474228">
    <property type="pathway name" value="Degradation of the extracellular matrix"/>
</dbReference>
<dbReference type="InterPro" id="IPR025660">
    <property type="entry name" value="Pept_his_AS"/>
</dbReference>
<organism evidence="6 7">
    <name type="scientific">Dictyostelium discoideum</name>
    <name type="common">Social amoeba</name>
    <dbReference type="NCBI Taxonomy" id="44689"/>
    <lineage>
        <taxon>Eukaryota</taxon>
        <taxon>Amoebozoa</taxon>
        <taxon>Evosea</taxon>
        <taxon>Eumycetozoa</taxon>
        <taxon>Dictyostelia</taxon>
        <taxon>Dictyosteliales</taxon>
        <taxon>Dictyosteliaceae</taxon>
        <taxon>Dictyostelium</taxon>
    </lineage>
</organism>
<dbReference type="SMART" id="SM00848">
    <property type="entry name" value="Inhibitor_I29"/>
    <property type="match status" value="1"/>
</dbReference>
<dbReference type="VEuPathDB" id="AmoebaDB:DDB_G0272742"/>
<dbReference type="GO" id="GO:0005615">
    <property type="term" value="C:extracellular space"/>
    <property type="evidence" value="ECO:0000318"/>
    <property type="project" value="GO_Central"/>
</dbReference>
<protein>
    <submittedName>
        <fullName evidence="6">Uncharacterized protein</fullName>
    </submittedName>
</protein>
<dbReference type="KEGG" id="ddi:DDB_G0272742"/>
<dbReference type="Reactome" id="R-DDI-2132295">
    <property type="pathway name" value="MHC class II antigen presentation"/>
</dbReference>
<dbReference type="AlphaFoldDB" id="Q7KWP5"/>
<dbReference type="InterPro" id="IPR038765">
    <property type="entry name" value="Papain-like_cys_pep_sf"/>
</dbReference>
<feature type="domain" description="Cathepsin propeptide inhibitor" evidence="5">
    <location>
        <begin position="29"/>
        <end position="84"/>
    </location>
</feature>
<dbReference type="SUPFAM" id="SSF54001">
    <property type="entry name" value="Cysteine proteinases"/>
    <property type="match status" value="1"/>
</dbReference>
<feature type="chain" id="PRO_5018549588" evidence="3">
    <location>
        <begin position="19"/>
        <end position="345"/>
    </location>
</feature>
<evidence type="ECO:0000259" key="5">
    <source>
        <dbReference type="SMART" id="SM00848"/>
    </source>
</evidence>
<dbReference type="eggNOG" id="KOG1543">
    <property type="taxonomic scope" value="Eukaryota"/>
</dbReference>
<evidence type="ECO:0000313" key="6">
    <source>
        <dbReference type="EMBL" id="EAL71008.1"/>
    </source>
</evidence>
<dbReference type="GO" id="GO:0004197">
    <property type="term" value="F:cysteine-type endopeptidase activity"/>
    <property type="evidence" value="ECO:0000318"/>
    <property type="project" value="GO_Central"/>
</dbReference>